<dbReference type="KEGG" id="tnl:113501678"/>
<keyword evidence="1" id="KW-0472">Membrane</keyword>
<evidence type="ECO:0000256" key="1">
    <source>
        <dbReference type="SAM" id="Phobius"/>
    </source>
</evidence>
<dbReference type="OrthoDB" id="7472325at2759"/>
<proteinExistence type="predicted"/>
<accession>A0A7E5WE02</accession>
<dbReference type="GeneID" id="113501678"/>
<evidence type="ECO:0000313" key="3">
    <source>
        <dbReference type="RefSeq" id="XP_026738667.1"/>
    </source>
</evidence>
<name>A0A7E5WE02_TRINI</name>
<feature type="transmembrane region" description="Helical" evidence="1">
    <location>
        <begin position="73"/>
        <end position="93"/>
    </location>
</feature>
<evidence type="ECO:0000313" key="2">
    <source>
        <dbReference type="Proteomes" id="UP000322000"/>
    </source>
</evidence>
<dbReference type="AlphaFoldDB" id="A0A7E5WE02"/>
<dbReference type="InParanoid" id="A0A7E5WE02"/>
<dbReference type="RefSeq" id="XP_026738667.1">
    <property type="nucleotide sequence ID" value="XM_026882866.1"/>
</dbReference>
<keyword evidence="1" id="KW-1133">Transmembrane helix</keyword>
<protein>
    <submittedName>
        <fullName evidence="3">Protein C19orf12 homolog</fullName>
    </submittedName>
</protein>
<reference evidence="3" key="1">
    <citation type="submission" date="2025-08" db="UniProtKB">
        <authorList>
            <consortium name="RefSeq"/>
        </authorList>
    </citation>
    <scope>IDENTIFICATION</scope>
</reference>
<dbReference type="Proteomes" id="UP000322000">
    <property type="component" value="Chromosome 16"/>
</dbReference>
<sequence>MDNNLSYTMDMQLEPYNGLEVRFDRSWLEQILLQIADAFEIRIVWDRDTAVLTGAMAVAGGILGGYAGGRFGAALGAGIGGAAGLGVSTVVSLREIWAIVKEKLQELLYIVFNYLRRLEPVDYVRAFEILMACANSRRELVLTILEFIAQKLGREVMSSITAQ</sequence>
<organism evidence="2 3">
    <name type="scientific">Trichoplusia ni</name>
    <name type="common">Cabbage looper</name>
    <dbReference type="NCBI Taxonomy" id="7111"/>
    <lineage>
        <taxon>Eukaryota</taxon>
        <taxon>Metazoa</taxon>
        <taxon>Ecdysozoa</taxon>
        <taxon>Arthropoda</taxon>
        <taxon>Hexapoda</taxon>
        <taxon>Insecta</taxon>
        <taxon>Pterygota</taxon>
        <taxon>Neoptera</taxon>
        <taxon>Endopterygota</taxon>
        <taxon>Lepidoptera</taxon>
        <taxon>Glossata</taxon>
        <taxon>Ditrysia</taxon>
        <taxon>Noctuoidea</taxon>
        <taxon>Noctuidae</taxon>
        <taxon>Plusiinae</taxon>
        <taxon>Trichoplusia</taxon>
    </lineage>
</organism>
<feature type="transmembrane region" description="Helical" evidence="1">
    <location>
        <begin position="49"/>
        <end position="67"/>
    </location>
</feature>
<keyword evidence="2" id="KW-1185">Reference proteome</keyword>
<keyword evidence="1" id="KW-0812">Transmembrane</keyword>
<gene>
    <name evidence="3" type="primary">LOC113501678</name>
</gene>